<dbReference type="AlphaFoldDB" id="M1DFE5"/>
<dbReference type="EnsemblPlants" id="PGSC0003DMT400088183">
    <property type="protein sequence ID" value="PGSC0003DMT400088183"/>
    <property type="gene ID" value="PGSC0003DMG400037754"/>
</dbReference>
<dbReference type="HOGENOM" id="CLU_1743729_0_0_1"/>
<feature type="compositionally biased region" description="Basic and acidic residues" evidence="1">
    <location>
        <begin position="79"/>
        <end position="127"/>
    </location>
</feature>
<name>M1DFE5_SOLTU</name>
<keyword evidence="3" id="KW-1185">Reference proteome</keyword>
<dbReference type="Gramene" id="PGSC0003DMT400088183">
    <property type="protein sequence ID" value="PGSC0003DMT400088183"/>
    <property type="gene ID" value="PGSC0003DMG400037754"/>
</dbReference>
<dbReference type="Proteomes" id="UP000011115">
    <property type="component" value="Unassembled WGS sequence"/>
</dbReference>
<feature type="region of interest" description="Disordered" evidence="1">
    <location>
        <begin position="70"/>
        <end position="150"/>
    </location>
</feature>
<evidence type="ECO:0000313" key="3">
    <source>
        <dbReference type="Proteomes" id="UP000011115"/>
    </source>
</evidence>
<evidence type="ECO:0008006" key="4">
    <source>
        <dbReference type="Google" id="ProtNLM"/>
    </source>
</evidence>
<dbReference type="PaxDb" id="4113-PGSC0003DMT400088183"/>
<reference evidence="3" key="1">
    <citation type="journal article" date="2011" name="Nature">
        <title>Genome sequence and analysis of the tuber crop potato.</title>
        <authorList>
            <consortium name="The Potato Genome Sequencing Consortium"/>
        </authorList>
    </citation>
    <scope>NUCLEOTIDE SEQUENCE [LARGE SCALE GENOMIC DNA]</scope>
    <source>
        <strain evidence="3">cv. DM1-3 516 R44</strain>
    </source>
</reference>
<protein>
    <recommendedName>
        <fullName evidence="4">Integrase core domain containing protein</fullName>
    </recommendedName>
</protein>
<organism evidence="2 3">
    <name type="scientific">Solanum tuberosum</name>
    <name type="common">Potato</name>
    <dbReference type="NCBI Taxonomy" id="4113"/>
    <lineage>
        <taxon>Eukaryota</taxon>
        <taxon>Viridiplantae</taxon>
        <taxon>Streptophyta</taxon>
        <taxon>Embryophyta</taxon>
        <taxon>Tracheophyta</taxon>
        <taxon>Spermatophyta</taxon>
        <taxon>Magnoliopsida</taxon>
        <taxon>eudicotyledons</taxon>
        <taxon>Gunneridae</taxon>
        <taxon>Pentapetalae</taxon>
        <taxon>asterids</taxon>
        <taxon>lamiids</taxon>
        <taxon>Solanales</taxon>
        <taxon>Solanaceae</taxon>
        <taxon>Solanoideae</taxon>
        <taxon>Solaneae</taxon>
        <taxon>Solanum</taxon>
    </lineage>
</organism>
<accession>M1DFE5</accession>
<sequence length="150" mass="16699">MKANFASLNKKVNSHLDSIKKLECQMSQLLAQLESKPQGIFTNDMMVTSEINHDKCLVVLTRSRKVVGGNVKVNVEANTSEKENDAIDVERTDQEPENDTPKSNEGKRGRQGHYEAKMSEKAEDVKGKKGWYSPKPLDESTSGPSAHLKL</sequence>
<evidence type="ECO:0000256" key="1">
    <source>
        <dbReference type="SAM" id="MobiDB-lite"/>
    </source>
</evidence>
<proteinExistence type="predicted"/>
<reference evidence="2" key="2">
    <citation type="submission" date="2015-06" db="UniProtKB">
        <authorList>
            <consortium name="EnsemblPlants"/>
        </authorList>
    </citation>
    <scope>IDENTIFICATION</scope>
    <source>
        <strain evidence="2">DM1-3 516 R44</strain>
    </source>
</reference>
<evidence type="ECO:0000313" key="2">
    <source>
        <dbReference type="EnsemblPlants" id="PGSC0003DMT400088183"/>
    </source>
</evidence>
<dbReference type="InParanoid" id="M1DFE5"/>